<evidence type="ECO:0000313" key="1">
    <source>
        <dbReference type="EMBL" id="OAV98771.1"/>
    </source>
</evidence>
<evidence type="ECO:0000313" key="3">
    <source>
        <dbReference type="Proteomes" id="UP000005240"/>
    </source>
</evidence>
<reference evidence="2" key="4">
    <citation type="submission" date="2025-05" db="UniProtKB">
        <authorList>
            <consortium name="EnsemblFungi"/>
        </authorList>
    </citation>
    <scope>IDENTIFICATION</scope>
    <source>
        <strain evidence="2">isolate 1-1 / race 1 (BBBD)</strain>
    </source>
</reference>
<protein>
    <submittedName>
        <fullName evidence="1 2">Uncharacterized protein</fullName>
    </submittedName>
</protein>
<dbReference type="VEuPathDB" id="FungiDB:PTTG_25498"/>
<dbReference type="Proteomes" id="UP000005240">
    <property type="component" value="Unassembled WGS sequence"/>
</dbReference>
<sequence>MTHTSKPTAKNYPLIADIDDVVPESATSVVPVPHGTKIPPCSLRMVRWIGGAAPAFDSYPFCFTIPGRNMGDAHYFAEAMKATVRWTMQNCFHNVVPEPPTANQPKKRGPPFKYYFKLYFACPRRGYHKAPIKSRKAASSWKCGCNARFEITHHIATDTLRIDWYWKHSHELNTKDDMQHNRLPKAVHDWIVERVDQGLGWKEIEKLLTSPDINTLCDTGVAVAEGDGVLYDLVHNLIKSRRTVLARRNPDVFVSLALW</sequence>
<dbReference type="EMBL" id="ADAS02000005">
    <property type="protein sequence ID" value="OAV98771.1"/>
    <property type="molecule type" value="Genomic_DNA"/>
</dbReference>
<dbReference type="PANTHER" id="PTHR48159:SF1">
    <property type="entry name" value="MEMBRANE-ASSOCIATED GIANT PROTEIN ANTIGEN, PUTATIVE-RELATED"/>
    <property type="match status" value="1"/>
</dbReference>
<gene>
    <name evidence="1" type="ORF">PTTG_25498</name>
</gene>
<evidence type="ECO:0000313" key="2">
    <source>
        <dbReference type="EnsemblFungi" id="PTTG_25498-t43_1-p1"/>
    </source>
</evidence>
<keyword evidence="3" id="KW-1185">Reference proteome</keyword>
<reference evidence="2 3" key="3">
    <citation type="journal article" date="2017" name="G3 (Bethesda)">
        <title>Comparative analysis highlights variable genome content of wheat rusts and divergence of the mating loci.</title>
        <authorList>
            <person name="Cuomo C.A."/>
            <person name="Bakkeren G."/>
            <person name="Khalil H.B."/>
            <person name="Panwar V."/>
            <person name="Joly D."/>
            <person name="Linning R."/>
            <person name="Sakthikumar S."/>
            <person name="Song X."/>
            <person name="Adiconis X."/>
            <person name="Fan L."/>
            <person name="Goldberg J.M."/>
            <person name="Levin J.Z."/>
            <person name="Young S."/>
            <person name="Zeng Q."/>
            <person name="Anikster Y."/>
            <person name="Bruce M."/>
            <person name="Wang M."/>
            <person name="Yin C."/>
            <person name="McCallum B."/>
            <person name="Szabo L.J."/>
            <person name="Hulbert S."/>
            <person name="Chen X."/>
            <person name="Fellers J.P."/>
        </authorList>
    </citation>
    <scope>NUCLEOTIDE SEQUENCE</scope>
    <source>
        <strain evidence="2">isolate 1-1 / race 1 (BBBD)</strain>
        <strain evidence="3">Isolate 1-1 / race 1 (BBBD)</strain>
    </source>
</reference>
<dbReference type="AlphaFoldDB" id="A0A180H1W4"/>
<dbReference type="STRING" id="630390.A0A180H1W4"/>
<name>A0A180H1W4_PUCT1</name>
<reference evidence="1" key="1">
    <citation type="submission" date="2009-11" db="EMBL/GenBank/DDBJ databases">
        <authorList>
            <consortium name="The Broad Institute Genome Sequencing Platform"/>
            <person name="Ward D."/>
            <person name="Feldgarden M."/>
            <person name="Earl A."/>
            <person name="Young S.K."/>
            <person name="Zeng Q."/>
            <person name="Koehrsen M."/>
            <person name="Alvarado L."/>
            <person name="Berlin A."/>
            <person name="Bochicchio J."/>
            <person name="Borenstein D."/>
            <person name="Chapman S.B."/>
            <person name="Chen Z."/>
            <person name="Engels R."/>
            <person name="Freedman E."/>
            <person name="Gellesch M."/>
            <person name="Goldberg J."/>
            <person name="Griggs A."/>
            <person name="Gujja S."/>
            <person name="Heilman E."/>
            <person name="Heiman D."/>
            <person name="Hepburn T."/>
            <person name="Howarth C."/>
            <person name="Jen D."/>
            <person name="Larson L."/>
            <person name="Lewis B."/>
            <person name="Mehta T."/>
            <person name="Park D."/>
            <person name="Pearson M."/>
            <person name="Roberts A."/>
            <person name="Saif S."/>
            <person name="Shea T."/>
            <person name="Shenoy N."/>
            <person name="Sisk P."/>
            <person name="Stolte C."/>
            <person name="Sykes S."/>
            <person name="Thomson T."/>
            <person name="Walk T."/>
            <person name="White J."/>
            <person name="Yandava C."/>
            <person name="Izard J."/>
            <person name="Baranova O.V."/>
            <person name="Blanton J.M."/>
            <person name="Tanner A.C."/>
            <person name="Dewhirst F.E."/>
            <person name="Haas B."/>
            <person name="Nusbaum C."/>
            <person name="Birren B."/>
        </authorList>
    </citation>
    <scope>NUCLEOTIDE SEQUENCE [LARGE SCALE GENOMIC DNA]</scope>
    <source>
        <strain evidence="1">1-1 BBBD Race 1</strain>
    </source>
</reference>
<organism evidence="1">
    <name type="scientific">Puccinia triticina (isolate 1-1 / race 1 (BBBD))</name>
    <name type="common">Brown leaf rust fungus</name>
    <dbReference type="NCBI Taxonomy" id="630390"/>
    <lineage>
        <taxon>Eukaryota</taxon>
        <taxon>Fungi</taxon>
        <taxon>Dikarya</taxon>
        <taxon>Basidiomycota</taxon>
        <taxon>Pucciniomycotina</taxon>
        <taxon>Pucciniomycetes</taxon>
        <taxon>Pucciniales</taxon>
        <taxon>Pucciniaceae</taxon>
        <taxon>Puccinia</taxon>
    </lineage>
</organism>
<dbReference type="PANTHER" id="PTHR48159">
    <property type="entry name" value="MULE DOMAIN-CONTAINING PROTEIN"/>
    <property type="match status" value="1"/>
</dbReference>
<dbReference type="OrthoDB" id="2337740at2759"/>
<accession>A0A180H1W4</accession>
<reference evidence="1" key="2">
    <citation type="submission" date="2016-05" db="EMBL/GenBank/DDBJ databases">
        <title>Comparative analysis highlights variable genome content of wheat rusts and divergence of the mating loci.</title>
        <authorList>
            <person name="Cuomo C.A."/>
            <person name="Bakkeren G."/>
            <person name="Szabo L."/>
            <person name="Khalil H."/>
            <person name="Joly D."/>
            <person name="Goldberg J."/>
            <person name="Young S."/>
            <person name="Zeng Q."/>
            <person name="Fellers J."/>
        </authorList>
    </citation>
    <scope>NUCLEOTIDE SEQUENCE [LARGE SCALE GENOMIC DNA]</scope>
    <source>
        <strain evidence="1">1-1 BBBD Race 1</strain>
    </source>
</reference>
<dbReference type="EnsemblFungi" id="PTTG_25498-t43_1">
    <property type="protein sequence ID" value="PTTG_25498-t43_1-p1"/>
    <property type="gene ID" value="PTTG_25498"/>
</dbReference>
<proteinExistence type="predicted"/>